<evidence type="ECO:0000256" key="3">
    <source>
        <dbReference type="ARBA" id="ARBA00022989"/>
    </source>
</evidence>
<dbReference type="Proteomes" id="UP001597280">
    <property type="component" value="Unassembled WGS sequence"/>
</dbReference>
<feature type="transmembrane region" description="Helical" evidence="6">
    <location>
        <begin position="63"/>
        <end position="79"/>
    </location>
</feature>
<comment type="caution">
    <text evidence="8">The sequence shown here is derived from an EMBL/GenBank/DDBJ whole genome shotgun (WGS) entry which is preliminary data.</text>
</comment>
<comment type="subcellular location">
    <subcellularLocation>
        <location evidence="1">Membrane</location>
        <topology evidence="1">Multi-pass membrane protein</topology>
    </subcellularLocation>
</comment>
<dbReference type="InterPro" id="IPR036513">
    <property type="entry name" value="STAS_dom_sf"/>
</dbReference>
<dbReference type="Gene3D" id="3.30.750.24">
    <property type="entry name" value="STAS domain"/>
    <property type="match status" value="1"/>
</dbReference>
<feature type="transmembrane region" description="Helical" evidence="6">
    <location>
        <begin position="374"/>
        <end position="404"/>
    </location>
</feature>
<evidence type="ECO:0000313" key="8">
    <source>
        <dbReference type="EMBL" id="MFD1836627.1"/>
    </source>
</evidence>
<feature type="transmembrane region" description="Helical" evidence="6">
    <location>
        <begin position="36"/>
        <end position="57"/>
    </location>
</feature>
<dbReference type="SUPFAM" id="SSF52091">
    <property type="entry name" value="SpoIIaa-like"/>
    <property type="match status" value="1"/>
</dbReference>
<keyword evidence="9" id="KW-1185">Reference proteome</keyword>
<dbReference type="EMBL" id="JBHUFL010000011">
    <property type="protein sequence ID" value="MFD1836627.1"/>
    <property type="molecule type" value="Genomic_DNA"/>
</dbReference>
<keyword evidence="2 6" id="KW-0812">Transmembrane</keyword>
<feature type="transmembrane region" description="Helical" evidence="6">
    <location>
        <begin position="139"/>
        <end position="159"/>
    </location>
</feature>
<dbReference type="Pfam" id="PF00916">
    <property type="entry name" value="Sulfate_transp"/>
    <property type="match status" value="2"/>
</dbReference>
<keyword evidence="3 6" id="KW-1133">Transmembrane helix</keyword>
<feature type="transmembrane region" description="Helical" evidence="6">
    <location>
        <begin position="280"/>
        <end position="302"/>
    </location>
</feature>
<feature type="transmembrane region" description="Helical" evidence="6">
    <location>
        <begin position="314"/>
        <end position="330"/>
    </location>
</feature>
<accession>A0ABW4Q2C5</accession>
<proteinExistence type="predicted"/>
<dbReference type="InterPro" id="IPR011547">
    <property type="entry name" value="SLC26A/SulP_dom"/>
</dbReference>
<dbReference type="PANTHER" id="PTHR43310">
    <property type="entry name" value="SULFATE TRANSPORTER YBAR-RELATED"/>
    <property type="match status" value="1"/>
</dbReference>
<evidence type="ECO:0000256" key="4">
    <source>
        <dbReference type="ARBA" id="ARBA00023136"/>
    </source>
</evidence>
<evidence type="ECO:0000256" key="5">
    <source>
        <dbReference type="SAM" id="MobiDB-lite"/>
    </source>
</evidence>
<name>A0ABW4Q2C5_9MICO</name>
<evidence type="ECO:0000256" key="2">
    <source>
        <dbReference type="ARBA" id="ARBA00022692"/>
    </source>
</evidence>
<dbReference type="InterPro" id="IPR002645">
    <property type="entry name" value="STAS_dom"/>
</dbReference>
<organism evidence="8 9">
    <name type="scientific">Brachybacterium rhamnosum</name>
    <dbReference type="NCBI Taxonomy" id="173361"/>
    <lineage>
        <taxon>Bacteria</taxon>
        <taxon>Bacillati</taxon>
        <taxon>Actinomycetota</taxon>
        <taxon>Actinomycetes</taxon>
        <taxon>Micrococcales</taxon>
        <taxon>Dermabacteraceae</taxon>
        <taxon>Brachybacterium</taxon>
    </lineage>
</organism>
<evidence type="ECO:0000256" key="1">
    <source>
        <dbReference type="ARBA" id="ARBA00004141"/>
    </source>
</evidence>
<feature type="transmembrane region" description="Helical" evidence="6">
    <location>
        <begin position="188"/>
        <end position="209"/>
    </location>
</feature>
<dbReference type="RefSeq" id="WP_343906530.1">
    <property type="nucleotide sequence ID" value="NZ_BAAAIS010000006.1"/>
</dbReference>
<feature type="transmembrane region" description="Helical" evidence="6">
    <location>
        <begin position="240"/>
        <end position="259"/>
    </location>
</feature>
<protein>
    <submittedName>
        <fullName evidence="8">SulP family inorganic anion transporter</fullName>
    </submittedName>
</protein>
<dbReference type="Pfam" id="PF01740">
    <property type="entry name" value="STAS"/>
    <property type="match status" value="1"/>
</dbReference>
<gene>
    <name evidence="8" type="ORF">ACFSDA_16325</name>
</gene>
<evidence type="ECO:0000313" key="9">
    <source>
        <dbReference type="Proteomes" id="UP001597280"/>
    </source>
</evidence>
<feature type="transmembrane region" description="Helical" evidence="6">
    <location>
        <begin position="165"/>
        <end position="181"/>
    </location>
</feature>
<dbReference type="PANTHER" id="PTHR43310:SF1">
    <property type="entry name" value="SULFATE TRANSPORTER YBAR-RELATED"/>
    <property type="match status" value="1"/>
</dbReference>
<feature type="region of interest" description="Disordered" evidence="5">
    <location>
        <begin position="1"/>
        <end position="20"/>
    </location>
</feature>
<keyword evidence="4 6" id="KW-0472">Membrane</keyword>
<sequence length="521" mass="54379">MTPSPAVTADAPAHSQERPPTVLSALRSPRRLRIELLSGLVVALAMIPEVLSFSVLAGVDPKVGLFTAVIMAITIAVVGGRPAMVSAAAGATALVIAPLVASHGTDYLVAAVLLAGLMQILLALLGVARLMRFIPRSVMTGFVNALAVLILLAQLPHLVGRDLPWLVYPLLALCLVLLVVVPRLTSAVPAPLVAIVVVTVLVAVTGWQVPDVADQGELPSSLPVPGLPHVPLTLGTLRIIAPYALAMALVGLMESLLTAKLVDDITDTRSDKTRESWGQGVANLMAGAFGGMGGCAMIGQTMVNVKQGGGRTRLSTFSAGVFLLILVLLLSEAVGRVPMVALAGVMLAVCASTVDWHSLRPSTLRAMPLSETVVMAVTVVATVWTHNLAIGVVLGVLTAIVLFARRVAHLVRVEPEGPTMVDTADGADGADGGTLTVRRYRVRGQLFFASSNDLVHQFDYAGDPEEVVVDLSAAEVWDASTVAALDAVVTKYAERGKRARIVGLDGASARRMERLSGRLGA</sequence>
<evidence type="ECO:0000259" key="7">
    <source>
        <dbReference type="PROSITE" id="PS50801"/>
    </source>
</evidence>
<dbReference type="PROSITE" id="PS50801">
    <property type="entry name" value="STAS"/>
    <property type="match status" value="1"/>
</dbReference>
<feature type="transmembrane region" description="Helical" evidence="6">
    <location>
        <begin position="337"/>
        <end position="354"/>
    </location>
</feature>
<feature type="domain" description="STAS" evidence="7">
    <location>
        <begin position="440"/>
        <end position="521"/>
    </location>
</feature>
<feature type="transmembrane region" description="Helical" evidence="6">
    <location>
        <begin position="84"/>
        <end position="101"/>
    </location>
</feature>
<dbReference type="InterPro" id="IPR052706">
    <property type="entry name" value="Membrane-Transporter-like"/>
</dbReference>
<dbReference type="CDD" id="cd07042">
    <property type="entry name" value="STAS_SulP_like_sulfate_transporter"/>
    <property type="match status" value="1"/>
</dbReference>
<evidence type="ECO:0000256" key="6">
    <source>
        <dbReference type="SAM" id="Phobius"/>
    </source>
</evidence>
<feature type="transmembrane region" description="Helical" evidence="6">
    <location>
        <begin position="107"/>
        <end position="127"/>
    </location>
</feature>
<reference evidence="9" key="1">
    <citation type="journal article" date="2019" name="Int. J. Syst. Evol. Microbiol.">
        <title>The Global Catalogue of Microorganisms (GCM) 10K type strain sequencing project: providing services to taxonomists for standard genome sequencing and annotation.</title>
        <authorList>
            <consortium name="The Broad Institute Genomics Platform"/>
            <consortium name="The Broad Institute Genome Sequencing Center for Infectious Disease"/>
            <person name="Wu L."/>
            <person name="Ma J."/>
        </authorList>
    </citation>
    <scope>NUCLEOTIDE SEQUENCE [LARGE SCALE GENOMIC DNA]</scope>
    <source>
        <strain evidence="9">JCM 11650</strain>
    </source>
</reference>